<dbReference type="GO" id="GO:0071555">
    <property type="term" value="P:cell wall organization"/>
    <property type="evidence" value="ECO:0007669"/>
    <property type="project" value="TreeGrafter"/>
</dbReference>
<feature type="transmembrane region" description="Helical" evidence="8">
    <location>
        <begin position="156"/>
        <end position="173"/>
    </location>
</feature>
<evidence type="ECO:0000256" key="1">
    <source>
        <dbReference type="ARBA" id="ARBA00004651"/>
    </source>
</evidence>
<keyword evidence="7" id="KW-0460">Magnesium</keyword>
<feature type="transmembrane region" description="Helical" evidence="8">
    <location>
        <begin position="99"/>
        <end position="119"/>
    </location>
</feature>
<keyword evidence="7" id="KW-0479">Metal-binding</keyword>
<evidence type="ECO:0008006" key="11">
    <source>
        <dbReference type="Google" id="ProtNLM"/>
    </source>
</evidence>
<dbReference type="GO" id="GO:0016780">
    <property type="term" value="F:phosphotransferase activity, for other substituted phosphate groups"/>
    <property type="evidence" value="ECO:0007669"/>
    <property type="project" value="InterPro"/>
</dbReference>
<dbReference type="PANTHER" id="PTHR22926">
    <property type="entry name" value="PHOSPHO-N-ACETYLMURAMOYL-PENTAPEPTIDE-TRANSFERASE"/>
    <property type="match status" value="1"/>
</dbReference>
<dbReference type="GO" id="GO:0046872">
    <property type="term" value="F:metal ion binding"/>
    <property type="evidence" value="ECO:0007669"/>
    <property type="project" value="UniProtKB-KW"/>
</dbReference>
<feature type="transmembrane region" description="Helical" evidence="8">
    <location>
        <begin position="39"/>
        <end position="59"/>
    </location>
</feature>
<keyword evidence="3" id="KW-0808">Transferase</keyword>
<dbReference type="PROSITE" id="PS01348">
    <property type="entry name" value="MRAY_2"/>
    <property type="match status" value="1"/>
</dbReference>
<keyword evidence="2" id="KW-1003">Cell membrane</keyword>
<feature type="transmembrane region" description="Helical" evidence="8">
    <location>
        <begin position="179"/>
        <end position="199"/>
    </location>
</feature>
<keyword evidence="5 8" id="KW-1133">Transmembrane helix</keyword>
<dbReference type="PANTHER" id="PTHR22926:SF3">
    <property type="entry name" value="UNDECAPRENYL-PHOSPHATE ALPHA-N-ACETYLGLUCOSAMINYL 1-PHOSPHATE TRANSFERASE"/>
    <property type="match status" value="1"/>
</dbReference>
<feature type="transmembrane region" description="Helical" evidence="8">
    <location>
        <begin position="71"/>
        <end position="87"/>
    </location>
</feature>
<feature type="transmembrane region" description="Helical" evidence="8">
    <location>
        <begin position="242"/>
        <end position="260"/>
    </location>
</feature>
<keyword evidence="10" id="KW-1185">Reference proteome</keyword>
<dbReference type="Proteomes" id="UP001138768">
    <property type="component" value="Unassembled WGS sequence"/>
</dbReference>
<gene>
    <name evidence="9" type="ORF">CKO42_17155</name>
</gene>
<keyword evidence="4 8" id="KW-0812">Transmembrane</keyword>
<evidence type="ECO:0000256" key="3">
    <source>
        <dbReference type="ARBA" id="ARBA00022679"/>
    </source>
</evidence>
<evidence type="ECO:0000256" key="4">
    <source>
        <dbReference type="ARBA" id="ARBA00022692"/>
    </source>
</evidence>
<keyword evidence="6 8" id="KW-0472">Membrane</keyword>
<feature type="binding site" evidence="7">
    <location>
        <position position="151"/>
    </location>
    <ligand>
        <name>Mg(2+)</name>
        <dbReference type="ChEBI" id="CHEBI:18420"/>
    </ligand>
</feature>
<dbReference type="InterPro" id="IPR018480">
    <property type="entry name" value="PNAcMuramoyl-5peptid_Trfase_CS"/>
</dbReference>
<sequence length="357" mass="38138">MMELGVATVMTAGTVYFLHPLAARLGLIDHPGDRRKIHLNSVATIGGLAIFVGLFLAALLHLVQNQPPADLAYGLFGAIILVLVGALDDRFNLGYKVCLFAQAGAALILVLGAGVQLRVLGDLFGFGPVGLGWLTVPISVFAVVGLINAFNMIDGIDGLAGSLALIALISVLLELPGHAGTMLFLIPVIVATLLPYLAINLELPGFKRHKIFLADAGSMLLGYLVVWALINATQTPSGISPVAALWLVAIPLMDTFAVMGRRLRKGRSPFTADHHHLHHLLIRISGSPRKALAIITCARLRFCNYASNCTSHRTQRIRVILSSTRHLPLLHRLTITFAVLSPALKTHARAAVISATV</sequence>
<dbReference type="AlphaFoldDB" id="A0A9X0WB03"/>
<dbReference type="GO" id="GO:0044038">
    <property type="term" value="P:cell wall macromolecule biosynthetic process"/>
    <property type="evidence" value="ECO:0007669"/>
    <property type="project" value="TreeGrafter"/>
</dbReference>
<dbReference type="InterPro" id="IPR000715">
    <property type="entry name" value="Glycosyl_transferase_4"/>
</dbReference>
<evidence type="ECO:0000256" key="5">
    <source>
        <dbReference type="ARBA" id="ARBA00022989"/>
    </source>
</evidence>
<feature type="transmembrane region" description="Helical" evidence="8">
    <location>
        <begin position="6"/>
        <end position="27"/>
    </location>
</feature>
<feature type="transmembrane region" description="Helical" evidence="8">
    <location>
        <begin position="131"/>
        <end position="149"/>
    </location>
</feature>
<comment type="cofactor">
    <cofactor evidence="7">
        <name>Mg(2+)</name>
        <dbReference type="ChEBI" id="CHEBI:18420"/>
    </cofactor>
</comment>
<comment type="caution">
    <text evidence="9">The sequence shown here is derived from an EMBL/GenBank/DDBJ whole genome shotgun (WGS) entry which is preliminary data.</text>
</comment>
<protein>
    <recommendedName>
        <fullName evidence="11">Undecaprenyl-phosphate alpha-N-acetylglucosaminyl 1-phosphate transferase</fullName>
    </recommendedName>
</protein>
<feature type="transmembrane region" description="Helical" evidence="8">
    <location>
        <begin position="211"/>
        <end position="230"/>
    </location>
</feature>
<dbReference type="CDD" id="cd06853">
    <property type="entry name" value="GT_WecA_like"/>
    <property type="match status" value="1"/>
</dbReference>
<accession>A0A9X0WB03</accession>
<evidence type="ECO:0000256" key="2">
    <source>
        <dbReference type="ARBA" id="ARBA00022475"/>
    </source>
</evidence>
<evidence type="ECO:0000256" key="8">
    <source>
        <dbReference type="SAM" id="Phobius"/>
    </source>
</evidence>
<proteinExistence type="predicted"/>
<dbReference type="Pfam" id="PF00953">
    <property type="entry name" value="Glycos_transf_4"/>
    <property type="match status" value="1"/>
</dbReference>
<evidence type="ECO:0000313" key="9">
    <source>
        <dbReference type="EMBL" id="MBK1620139.1"/>
    </source>
</evidence>
<reference evidence="9 10" key="1">
    <citation type="journal article" date="2020" name="Microorganisms">
        <title>Osmotic Adaptation and Compatible Solute Biosynthesis of Phototrophic Bacteria as Revealed from Genome Analyses.</title>
        <authorList>
            <person name="Imhoff J.F."/>
            <person name="Rahn T."/>
            <person name="Kunzel S."/>
            <person name="Keller A."/>
            <person name="Neulinger S.C."/>
        </authorList>
    </citation>
    <scope>NUCLEOTIDE SEQUENCE [LARGE SCALE GENOMIC DNA]</scope>
    <source>
        <strain evidence="9 10">DSM 25653</strain>
    </source>
</reference>
<dbReference type="GO" id="GO:0005886">
    <property type="term" value="C:plasma membrane"/>
    <property type="evidence" value="ECO:0007669"/>
    <property type="project" value="UniProtKB-SubCell"/>
</dbReference>
<name>A0A9X0WB03_9GAMM</name>
<feature type="binding site" evidence="7">
    <location>
        <position position="215"/>
    </location>
    <ligand>
        <name>Mg(2+)</name>
        <dbReference type="ChEBI" id="CHEBI:18420"/>
    </ligand>
</feature>
<dbReference type="EMBL" id="NRRY01000032">
    <property type="protein sequence ID" value="MBK1620139.1"/>
    <property type="molecule type" value="Genomic_DNA"/>
</dbReference>
<evidence type="ECO:0000313" key="10">
    <source>
        <dbReference type="Proteomes" id="UP001138768"/>
    </source>
</evidence>
<dbReference type="GO" id="GO:0009103">
    <property type="term" value="P:lipopolysaccharide biosynthetic process"/>
    <property type="evidence" value="ECO:0007669"/>
    <property type="project" value="TreeGrafter"/>
</dbReference>
<organism evidence="9 10">
    <name type="scientific">Lamprobacter modestohalophilus</name>
    <dbReference type="NCBI Taxonomy" id="1064514"/>
    <lineage>
        <taxon>Bacteria</taxon>
        <taxon>Pseudomonadati</taxon>
        <taxon>Pseudomonadota</taxon>
        <taxon>Gammaproteobacteria</taxon>
        <taxon>Chromatiales</taxon>
        <taxon>Chromatiaceae</taxon>
        <taxon>Lamprobacter</taxon>
    </lineage>
</organism>
<evidence type="ECO:0000256" key="6">
    <source>
        <dbReference type="ARBA" id="ARBA00023136"/>
    </source>
</evidence>
<comment type="subcellular location">
    <subcellularLocation>
        <location evidence="1">Cell membrane</location>
        <topology evidence="1">Multi-pass membrane protein</topology>
    </subcellularLocation>
</comment>
<evidence type="ECO:0000256" key="7">
    <source>
        <dbReference type="PIRSR" id="PIRSR600715-1"/>
    </source>
</evidence>